<gene>
    <name evidence="1" type="ORF">K503DRAFT_595090</name>
</gene>
<keyword evidence="2" id="KW-1185">Reference proteome</keyword>
<reference evidence="1 2" key="1">
    <citation type="submission" date="2016-06" db="EMBL/GenBank/DDBJ databases">
        <title>Comparative genomics of the ectomycorrhizal sister species Rhizopogon vinicolor and Rhizopogon vesiculosus (Basidiomycota: Boletales) reveals a divergence of the mating type B locus.</title>
        <authorList>
            <consortium name="DOE Joint Genome Institute"/>
            <person name="Mujic A.B."/>
            <person name="Kuo A."/>
            <person name="Tritt A."/>
            <person name="Lipzen A."/>
            <person name="Chen C."/>
            <person name="Johnson J."/>
            <person name="Sharma A."/>
            <person name="Barry K."/>
            <person name="Grigoriev I.V."/>
            <person name="Spatafora J.W."/>
        </authorList>
    </citation>
    <scope>NUCLEOTIDE SEQUENCE [LARGE SCALE GENOMIC DNA]</scope>
    <source>
        <strain evidence="1 2">AM-OR11-026</strain>
    </source>
</reference>
<evidence type="ECO:0000313" key="2">
    <source>
        <dbReference type="Proteomes" id="UP000092154"/>
    </source>
</evidence>
<evidence type="ECO:0000313" key="1">
    <source>
        <dbReference type="EMBL" id="OAX40641.1"/>
    </source>
</evidence>
<protein>
    <submittedName>
        <fullName evidence="1">Uncharacterized protein</fullName>
    </submittedName>
</protein>
<dbReference type="EMBL" id="KV448205">
    <property type="protein sequence ID" value="OAX40641.1"/>
    <property type="molecule type" value="Genomic_DNA"/>
</dbReference>
<proteinExistence type="predicted"/>
<name>A0A1B7N728_9AGAM</name>
<organism evidence="1 2">
    <name type="scientific">Rhizopogon vinicolor AM-OR11-026</name>
    <dbReference type="NCBI Taxonomy" id="1314800"/>
    <lineage>
        <taxon>Eukaryota</taxon>
        <taxon>Fungi</taxon>
        <taxon>Dikarya</taxon>
        <taxon>Basidiomycota</taxon>
        <taxon>Agaricomycotina</taxon>
        <taxon>Agaricomycetes</taxon>
        <taxon>Agaricomycetidae</taxon>
        <taxon>Boletales</taxon>
        <taxon>Suillineae</taxon>
        <taxon>Rhizopogonaceae</taxon>
        <taxon>Rhizopogon</taxon>
    </lineage>
</organism>
<sequence length="98" mass="11045">MCISPCSSPVSILYFIRTAIRRIRMRSLSCSGAACMCRARLVTILVRSLISSWIAWSVLIRGTITGDQSYQCNPYDIILYFLLEIWGGRSTHPQSGVR</sequence>
<dbReference type="Proteomes" id="UP000092154">
    <property type="component" value="Unassembled WGS sequence"/>
</dbReference>
<accession>A0A1B7N728</accession>
<dbReference type="InParanoid" id="A0A1B7N728"/>
<dbReference type="AlphaFoldDB" id="A0A1B7N728"/>